<keyword evidence="3" id="KW-1185">Reference proteome</keyword>
<protein>
    <submittedName>
        <fullName evidence="2">GNAT family N-acetyltransferase</fullName>
    </submittedName>
</protein>
<dbReference type="Pfam" id="PF00583">
    <property type="entry name" value="Acetyltransf_1"/>
    <property type="match status" value="1"/>
</dbReference>
<gene>
    <name evidence="2" type="ORF">L1F29_15315</name>
</gene>
<dbReference type="PROSITE" id="PS51186">
    <property type="entry name" value="GNAT"/>
    <property type="match status" value="1"/>
</dbReference>
<evidence type="ECO:0000259" key="1">
    <source>
        <dbReference type="PROSITE" id="PS51186"/>
    </source>
</evidence>
<feature type="domain" description="N-acetyltransferase" evidence="1">
    <location>
        <begin position="1"/>
        <end position="178"/>
    </location>
</feature>
<dbReference type="Gene3D" id="3.40.630.30">
    <property type="match status" value="1"/>
</dbReference>
<dbReference type="EMBL" id="CP091430">
    <property type="protein sequence ID" value="UVI33120.1"/>
    <property type="molecule type" value="Genomic_DNA"/>
</dbReference>
<dbReference type="RefSeq" id="WP_258389173.1">
    <property type="nucleotide sequence ID" value="NZ_CP091430.1"/>
</dbReference>
<reference evidence="2" key="1">
    <citation type="submission" date="2022-01" db="EMBL/GenBank/DDBJ databases">
        <title>Paenibacillus spongiae sp. nov., isolated from marine sponge.</title>
        <authorList>
            <person name="Li Z."/>
            <person name="Zhang M."/>
        </authorList>
    </citation>
    <scope>NUCLEOTIDE SEQUENCE</scope>
    <source>
        <strain evidence="2">PHS-Z3</strain>
    </source>
</reference>
<dbReference type="CDD" id="cd04301">
    <property type="entry name" value="NAT_SF"/>
    <property type="match status" value="1"/>
</dbReference>
<dbReference type="Proteomes" id="UP001057877">
    <property type="component" value="Chromosome"/>
</dbReference>
<dbReference type="InterPro" id="IPR016181">
    <property type="entry name" value="Acyl_CoA_acyltransferase"/>
</dbReference>
<organism evidence="2 3">
    <name type="scientific">Paenibacillus spongiae</name>
    <dbReference type="NCBI Taxonomy" id="2909671"/>
    <lineage>
        <taxon>Bacteria</taxon>
        <taxon>Bacillati</taxon>
        <taxon>Bacillota</taxon>
        <taxon>Bacilli</taxon>
        <taxon>Bacillales</taxon>
        <taxon>Paenibacillaceae</taxon>
        <taxon>Paenibacillus</taxon>
    </lineage>
</organism>
<evidence type="ECO:0000313" key="3">
    <source>
        <dbReference type="Proteomes" id="UP001057877"/>
    </source>
</evidence>
<sequence>MIRQADLSDLNLLIQVDLKDEGITSTTAAELSEEDLFDHRTKIMKFITDKDRGVFIYEDKNSKKRLGLLMYSIVNRDAVYPWKTIFHELDRRLFQVDGRFIEIFQLWVDPNHRRLGIATELKQTLEDIASSHDIHLIYTHTEEQNLHVIELNSKLGYKEVRRGPIWDEVIRVSLIKQL</sequence>
<dbReference type="InterPro" id="IPR000182">
    <property type="entry name" value="GNAT_dom"/>
</dbReference>
<accession>A0ABY5SKS4</accession>
<evidence type="ECO:0000313" key="2">
    <source>
        <dbReference type="EMBL" id="UVI33120.1"/>
    </source>
</evidence>
<dbReference type="SUPFAM" id="SSF55729">
    <property type="entry name" value="Acyl-CoA N-acyltransferases (Nat)"/>
    <property type="match status" value="1"/>
</dbReference>
<name>A0ABY5SKS4_9BACL</name>
<proteinExistence type="predicted"/>